<accession>A0ABT2ZKT4</accession>
<evidence type="ECO:0000256" key="1">
    <source>
        <dbReference type="ARBA" id="ARBA00010641"/>
    </source>
</evidence>
<dbReference type="InterPro" id="IPR036388">
    <property type="entry name" value="WH-like_DNA-bd_sf"/>
</dbReference>
<evidence type="ECO:0000259" key="5">
    <source>
        <dbReference type="Pfam" id="PF08281"/>
    </source>
</evidence>
<feature type="domain" description="RNA polymerase sigma factor 70 region 4 type 2" evidence="5">
    <location>
        <begin position="99"/>
        <end position="151"/>
    </location>
</feature>
<evidence type="ECO:0000313" key="8">
    <source>
        <dbReference type="Proteomes" id="UP001652564"/>
    </source>
</evidence>
<dbReference type="SUPFAM" id="SSF88659">
    <property type="entry name" value="Sigma3 and sigma4 domains of RNA polymerase sigma factors"/>
    <property type="match status" value="1"/>
</dbReference>
<dbReference type="InterPro" id="IPR039425">
    <property type="entry name" value="RNA_pol_sigma-70-like"/>
</dbReference>
<organism evidence="7 8">
    <name type="scientific">Albidovulum litorale</name>
    <dbReference type="NCBI Taxonomy" id="2984134"/>
    <lineage>
        <taxon>Bacteria</taxon>
        <taxon>Pseudomonadati</taxon>
        <taxon>Pseudomonadota</taxon>
        <taxon>Alphaproteobacteria</taxon>
        <taxon>Rhodobacterales</taxon>
        <taxon>Paracoccaceae</taxon>
        <taxon>Albidovulum</taxon>
    </lineage>
</organism>
<protein>
    <submittedName>
        <fullName evidence="7">Sigma-70 family RNA polymerase sigma factor</fullName>
    </submittedName>
</protein>
<evidence type="ECO:0000256" key="2">
    <source>
        <dbReference type="ARBA" id="ARBA00023015"/>
    </source>
</evidence>
<gene>
    <name evidence="7" type="ORF">OEZ71_05475</name>
</gene>
<evidence type="ECO:0000256" key="4">
    <source>
        <dbReference type="ARBA" id="ARBA00023163"/>
    </source>
</evidence>
<dbReference type="PANTHER" id="PTHR43133:SF25">
    <property type="entry name" value="RNA POLYMERASE SIGMA FACTOR RFAY-RELATED"/>
    <property type="match status" value="1"/>
</dbReference>
<evidence type="ECO:0000256" key="3">
    <source>
        <dbReference type="ARBA" id="ARBA00023082"/>
    </source>
</evidence>
<evidence type="ECO:0000259" key="6">
    <source>
        <dbReference type="Pfam" id="PF22029"/>
    </source>
</evidence>
<feature type="domain" description="PhyR sigma2" evidence="6">
    <location>
        <begin position="7"/>
        <end position="60"/>
    </location>
</feature>
<evidence type="ECO:0000313" key="7">
    <source>
        <dbReference type="EMBL" id="MCV2871740.1"/>
    </source>
</evidence>
<comment type="caution">
    <text evidence="7">The sequence shown here is derived from an EMBL/GenBank/DDBJ whole genome shotgun (WGS) entry which is preliminary data.</text>
</comment>
<dbReference type="CDD" id="cd06171">
    <property type="entry name" value="Sigma70_r4"/>
    <property type="match status" value="1"/>
</dbReference>
<dbReference type="Pfam" id="PF22029">
    <property type="entry name" value="PhyR_sigma2"/>
    <property type="match status" value="1"/>
</dbReference>
<dbReference type="Gene3D" id="1.10.10.10">
    <property type="entry name" value="Winged helix-like DNA-binding domain superfamily/Winged helix DNA-binding domain"/>
    <property type="match status" value="1"/>
</dbReference>
<keyword evidence="8" id="KW-1185">Reference proteome</keyword>
<dbReference type="InterPro" id="IPR053866">
    <property type="entry name" value="PhyR_sigma2"/>
</dbReference>
<dbReference type="Gene3D" id="1.10.1740.10">
    <property type="match status" value="1"/>
</dbReference>
<dbReference type="Pfam" id="PF08281">
    <property type="entry name" value="Sigma70_r4_2"/>
    <property type="match status" value="1"/>
</dbReference>
<reference evidence="7 8" key="1">
    <citation type="submission" date="2022-10" db="EMBL/GenBank/DDBJ databases">
        <title>Defluviimonas sp. nov., isolated from ocean surface sediments.</title>
        <authorList>
            <person name="He W."/>
            <person name="Wang L."/>
            <person name="Zhang D.-F."/>
        </authorList>
    </citation>
    <scope>NUCLEOTIDE SEQUENCE [LARGE SCALE GENOMIC DNA]</scope>
    <source>
        <strain evidence="7 8">WL0050</strain>
    </source>
</reference>
<dbReference type="InterPro" id="IPR013325">
    <property type="entry name" value="RNA_pol_sigma_r2"/>
</dbReference>
<dbReference type="EMBL" id="JAOWKZ010000001">
    <property type="protein sequence ID" value="MCV2871740.1"/>
    <property type="molecule type" value="Genomic_DNA"/>
</dbReference>
<keyword evidence="2" id="KW-0805">Transcription regulation</keyword>
<dbReference type="Proteomes" id="UP001652564">
    <property type="component" value="Unassembled WGS sequence"/>
</dbReference>
<dbReference type="SUPFAM" id="SSF88946">
    <property type="entry name" value="Sigma2 domain of RNA polymerase sigma factors"/>
    <property type="match status" value="1"/>
</dbReference>
<keyword evidence="4" id="KW-0804">Transcription</keyword>
<comment type="similarity">
    <text evidence="1">Belongs to the sigma-70 factor family. ECF subfamily.</text>
</comment>
<proteinExistence type="inferred from homology"/>
<dbReference type="PANTHER" id="PTHR43133">
    <property type="entry name" value="RNA POLYMERASE ECF-TYPE SIGMA FACTO"/>
    <property type="match status" value="1"/>
</dbReference>
<dbReference type="InterPro" id="IPR013249">
    <property type="entry name" value="RNA_pol_sigma70_r4_t2"/>
</dbReference>
<dbReference type="NCBIfam" id="TIGR02937">
    <property type="entry name" value="sigma70-ECF"/>
    <property type="match status" value="1"/>
</dbReference>
<name>A0ABT2ZKT4_9RHOB</name>
<dbReference type="RefSeq" id="WP_263738903.1">
    <property type="nucleotide sequence ID" value="NZ_JAOWKZ010000001.1"/>
</dbReference>
<dbReference type="InterPro" id="IPR013324">
    <property type="entry name" value="RNA_pol_sigma_r3/r4-like"/>
</dbReference>
<dbReference type="InterPro" id="IPR014284">
    <property type="entry name" value="RNA_pol_sigma-70_dom"/>
</dbReference>
<sequence length="167" mass="18772">MSLLDEIEAAIPSLRRYAHALMRDRDAADDLVQDSLERALSRRHLWRGDGPVRAWMFRILLNLHRDGLRQAPRRHLVAVESLPKEPAGPERQEAHMDLREVQAAIGRLPDDQRRALLLVALEGMSLAEAATLLDIPEGTLVSRLGRARAALREMTGRTAPQKKEGRA</sequence>
<keyword evidence="3" id="KW-0731">Sigma factor</keyword>